<evidence type="ECO:0000256" key="6">
    <source>
        <dbReference type="ARBA" id="ARBA00022722"/>
    </source>
</evidence>
<keyword evidence="7" id="KW-0378">Hydrolase</keyword>
<dbReference type="Proteomes" id="UP000694569">
    <property type="component" value="Unplaced"/>
</dbReference>
<evidence type="ECO:0000313" key="17">
    <source>
        <dbReference type="Ensembl" id="ENSLLEP00000033702.1"/>
    </source>
</evidence>
<dbReference type="FunFam" id="2.40.50.140:FF:000239">
    <property type="entry name" value="Meiosis specific with OB domains"/>
    <property type="match status" value="1"/>
</dbReference>
<evidence type="ECO:0000256" key="15">
    <source>
        <dbReference type="ARBA" id="ARBA00073037"/>
    </source>
</evidence>
<evidence type="ECO:0000256" key="4">
    <source>
        <dbReference type="ARBA" id="ARBA00022454"/>
    </source>
</evidence>
<keyword evidence="4" id="KW-0158">Chromosome</keyword>
<evidence type="ECO:0000256" key="12">
    <source>
        <dbReference type="ARBA" id="ARBA00038329"/>
    </source>
</evidence>
<organism evidence="17 18">
    <name type="scientific">Leptobrachium leishanense</name>
    <name type="common">Leishan spiny toad</name>
    <dbReference type="NCBI Taxonomy" id="445787"/>
    <lineage>
        <taxon>Eukaryota</taxon>
        <taxon>Metazoa</taxon>
        <taxon>Chordata</taxon>
        <taxon>Craniata</taxon>
        <taxon>Vertebrata</taxon>
        <taxon>Euteleostomi</taxon>
        <taxon>Amphibia</taxon>
        <taxon>Batrachia</taxon>
        <taxon>Anura</taxon>
        <taxon>Pelobatoidea</taxon>
        <taxon>Megophryidae</taxon>
        <taxon>Leptobrachium</taxon>
    </lineage>
</organism>
<comment type="function">
    <text evidence="13">Single-stranded DNA-binding protein required for homologous recombination in meiosis I. Required for double strand breaks (DSBs) repair and crossover formation and promotion of faithful and complete synapsis. Not required for the initial loading of recombinases but required to maintain a proper number of RAD51 and DMC1 foci after the zygotene stage. May act by ensuring the stabilization of recombinases, which is required for successful homology search and meiotic recombination. Displays Single-stranded DNA 3'-5' exonuclease activity in vitro.</text>
</comment>
<reference evidence="17" key="1">
    <citation type="submission" date="2025-08" db="UniProtKB">
        <authorList>
            <consortium name="Ensembl"/>
        </authorList>
    </citation>
    <scope>IDENTIFICATION</scope>
</reference>
<protein>
    <recommendedName>
        <fullName evidence="15">Meiosis-specific with OB domain-containing protein</fullName>
    </recommendedName>
</protein>
<evidence type="ECO:0000259" key="16">
    <source>
        <dbReference type="Pfam" id="PF24903"/>
    </source>
</evidence>
<dbReference type="SUPFAM" id="SSF50249">
    <property type="entry name" value="Nucleic acid-binding proteins"/>
    <property type="match status" value="3"/>
</dbReference>
<evidence type="ECO:0000256" key="3">
    <source>
        <dbReference type="ARBA" id="ARBA00004496"/>
    </source>
</evidence>
<keyword evidence="18" id="KW-1185">Reference proteome</keyword>
<keyword evidence="6" id="KW-0540">Nuclease</keyword>
<evidence type="ECO:0000256" key="13">
    <source>
        <dbReference type="ARBA" id="ARBA00055425"/>
    </source>
</evidence>
<reference evidence="17" key="2">
    <citation type="submission" date="2025-09" db="UniProtKB">
        <authorList>
            <consortium name="Ensembl"/>
        </authorList>
    </citation>
    <scope>IDENTIFICATION</scope>
</reference>
<dbReference type="PANTHER" id="PTHR21166:SF2">
    <property type="entry name" value="CELL DIVISION CONTROL PROTEIN 24 OB DOMAIN-CONTAINING PROTEIN-RELATED"/>
    <property type="match status" value="1"/>
</dbReference>
<dbReference type="GO" id="GO:0003697">
    <property type="term" value="F:single-stranded DNA binding"/>
    <property type="evidence" value="ECO:0007669"/>
    <property type="project" value="TreeGrafter"/>
</dbReference>
<dbReference type="GO" id="GO:0000712">
    <property type="term" value="P:resolution of meiotic recombination intermediates"/>
    <property type="evidence" value="ECO:0007669"/>
    <property type="project" value="TreeGrafter"/>
</dbReference>
<dbReference type="GO" id="GO:0008310">
    <property type="term" value="F:single-stranded DNA 3'-5' DNA exonuclease activity"/>
    <property type="evidence" value="ECO:0007669"/>
    <property type="project" value="TreeGrafter"/>
</dbReference>
<dbReference type="GeneTree" id="ENSGT00390000001723"/>
<evidence type="ECO:0000256" key="7">
    <source>
        <dbReference type="ARBA" id="ARBA00022801"/>
    </source>
</evidence>
<dbReference type="InterPro" id="IPR052469">
    <property type="entry name" value="MEIOB"/>
</dbReference>
<keyword evidence="11" id="KW-0469">Meiosis</keyword>
<sequence>MLAGVSQIPPATRHASPWRKPAACHVSIMGIVIGKTDVKGFPDRKNIGSERYTFGFTMRDSPGFFINASSWGREEYIKSLAESFHVGDCVIVENPLVQTKDMEKEEKFNPSTPSYYRLLISEIHSLVKICAKYEVDNALLSLLHLPTKDPQDFYSLGDIVANGQSLNGKVINILAAVRAVGEIKNFITSDKRRGQRCEVRLCDDLVASFAMICWDKESIQMAQSWIPQETVIFASDIRINYDAFRNAMVATAVSKTIFTPNPDTSEGRALLSYARDCVEMGIFNEENEDFTKESMNLESIQDIYTVQQIKARVSRGLGNTDPLYGIVFAYISTLNIDCDTTRLIRNRCSRCRSLVGDSAVGCTYPDCNEVSSDPKTVVSSLDLKVDITDHTGTLSCNLSGNIAEETLSCTVDRFFNLTEDQKTSLKWNFLLERCKIHLKIGVSINSRNGMRATVLSCKIADPIEACKKMPRALQMFLNLERHTDDVINSRHHLIIFLHRSHSLRRPGENEISFFQGDYFADVAN</sequence>
<evidence type="ECO:0000256" key="9">
    <source>
        <dbReference type="ARBA" id="ARBA00023125"/>
    </source>
</evidence>
<keyword evidence="8" id="KW-0269">Exonuclease</keyword>
<feature type="domain" description="MEIOB-like N-terminal" evidence="16">
    <location>
        <begin position="21"/>
        <end position="148"/>
    </location>
</feature>
<evidence type="ECO:0000256" key="14">
    <source>
        <dbReference type="ARBA" id="ARBA00064840"/>
    </source>
</evidence>
<accession>A0A8C5Q7N2</accession>
<dbReference type="Gene3D" id="2.40.50.140">
    <property type="entry name" value="Nucleic acid-binding proteins"/>
    <property type="match status" value="3"/>
</dbReference>
<proteinExistence type="inferred from homology"/>
<keyword evidence="5" id="KW-0963">Cytoplasm</keyword>
<comment type="similarity">
    <text evidence="12">Belongs to the MEIOB family.</text>
</comment>
<evidence type="ECO:0000256" key="5">
    <source>
        <dbReference type="ARBA" id="ARBA00022490"/>
    </source>
</evidence>
<name>A0A8C5Q7N2_9ANUR</name>
<dbReference type="FunFam" id="2.40.50.140:FF:000248">
    <property type="entry name" value="Meiosis specific with OB domains"/>
    <property type="match status" value="1"/>
</dbReference>
<evidence type="ECO:0000256" key="11">
    <source>
        <dbReference type="ARBA" id="ARBA00023254"/>
    </source>
</evidence>
<gene>
    <name evidence="17" type="primary">MEIOB</name>
</gene>
<dbReference type="GO" id="GO:0005737">
    <property type="term" value="C:cytoplasm"/>
    <property type="evidence" value="ECO:0007669"/>
    <property type="project" value="UniProtKB-SubCell"/>
</dbReference>
<dbReference type="OrthoDB" id="9937820at2759"/>
<dbReference type="AlphaFoldDB" id="A0A8C5Q7N2"/>
<comment type="subcellular location">
    <subcellularLocation>
        <location evidence="2">Chromosome</location>
    </subcellularLocation>
    <subcellularLocation>
        <location evidence="3">Cytoplasm</location>
    </subcellularLocation>
    <subcellularLocation>
        <location evidence="1">Nucleus</location>
    </subcellularLocation>
</comment>
<comment type="subunit">
    <text evidence="14">Component of a multiprotein complex with RPA2 and SPATA22. Interacts with SPATA22. Interacts with the complex BRME1:HSF2BP:BRCA2.</text>
</comment>
<dbReference type="Pfam" id="PF24903">
    <property type="entry name" value="OB_MEIOB_N"/>
    <property type="match status" value="1"/>
</dbReference>
<evidence type="ECO:0000256" key="2">
    <source>
        <dbReference type="ARBA" id="ARBA00004286"/>
    </source>
</evidence>
<dbReference type="Ensembl" id="ENSLLET00000034980.1">
    <property type="protein sequence ID" value="ENSLLEP00000033702.1"/>
    <property type="gene ID" value="ENSLLEG00000021238.1"/>
</dbReference>
<evidence type="ECO:0000256" key="8">
    <source>
        <dbReference type="ARBA" id="ARBA00022839"/>
    </source>
</evidence>
<evidence type="ECO:0000313" key="18">
    <source>
        <dbReference type="Proteomes" id="UP000694569"/>
    </source>
</evidence>
<evidence type="ECO:0000256" key="1">
    <source>
        <dbReference type="ARBA" id="ARBA00004123"/>
    </source>
</evidence>
<dbReference type="GO" id="GO:0005634">
    <property type="term" value="C:nucleus"/>
    <property type="evidence" value="ECO:0007669"/>
    <property type="project" value="UniProtKB-SubCell"/>
</dbReference>
<dbReference type="PANTHER" id="PTHR21166">
    <property type="entry name" value="CELL DIVISION CONTROL PROTEIN 24 OB DOMAIN-CONTAINING PROTEIN-RELATED"/>
    <property type="match status" value="1"/>
</dbReference>
<dbReference type="GO" id="GO:0005694">
    <property type="term" value="C:chromosome"/>
    <property type="evidence" value="ECO:0007669"/>
    <property type="project" value="UniProtKB-SubCell"/>
</dbReference>
<dbReference type="InterPro" id="IPR012340">
    <property type="entry name" value="NA-bd_OB-fold"/>
</dbReference>
<dbReference type="InterPro" id="IPR056880">
    <property type="entry name" value="OB_MEIOB_N"/>
</dbReference>
<dbReference type="FunFam" id="2.40.50.140:FF:000171">
    <property type="entry name" value="meiosis-specific with OB domain-containing protein isoform X1"/>
    <property type="match status" value="1"/>
</dbReference>
<keyword evidence="9" id="KW-0238">DNA-binding</keyword>
<evidence type="ECO:0000256" key="10">
    <source>
        <dbReference type="ARBA" id="ARBA00023242"/>
    </source>
</evidence>
<keyword evidence="10" id="KW-0539">Nucleus</keyword>